<evidence type="ECO:0000313" key="4">
    <source>
        <dbReference type="Proteomes" id="UP000215896"/>
    </source>
</evidence>
<dbReference type="AlphaFoldDB" id="A0A255GQ15"/>
<sequence length="335" mass="36125">MLVPQTSPRRRPRWGCLIALLVALTLLITGVVLALNWRTDQQTSLRAGDTGLRVTALQYLLVDAGNDVSVTGNFATQTTAALRAYQQGNGLRVDGIAHADTLSALGGEPVGTDAPYQRRFRVKAAQTLLGLQGQPVPVQGDFDQATEQAVRALQDARGLTVTGTVDQATWETLMTGPRTGPAVSEADQFFEALAPQARATQAEFGVPAAVSMAQSAQETGYGHSAPGNNYYGIKCFRQVRSPVSFDCADRPTTEWVNGKQVPATESFRSYASMADSARDYGAFLRANSRYAPAFTRTNDPDGFARALQVAGYATDPTYADSLINIMQARNLYQYD</sequence>
<name>A0A255GQ15_9ACTN</name>
<dbReference type="PANTHER" id="PTHR33308:SF9">
    <property type="entry name" value="PEPTIDOGLYCAN HYDROLASE FLGJ"/>
    <property type="match status" value="1"/>
</dbReference>
<comment type="caution">
    <text evidence="3">The sequence shown here is derived from an EMBL/GenBank/DDBJ whole genome shotgun (WGS) entry which is preliminary data.</text>
</comment>
<dbReference type="Pfam" id="PF01471">
    <property type="entry name" value="PG_binding_1"/>
    <property type="match status" value="2"/>
</dbReference>
<evidence type="ECO:0000256" key="1">
    <source>
        <dbReference type="ARBA" id="ARBA00022801"/>
    </source>
</evidence>
<dbReference type="Proteomes" id="UP000215896">
    <property type="component" value="Unassembled WGS sequence"/>
</dbReference>
<reference evidence="3 4" key="1">
    <citation type="submission" date="2017-07" db="EMBL/GenBank/DDBJ databases">
        <title>Draft whole genome sequences of clinical Proprionibacteriaceae strains.</title>
        <authorList>
            <person name="Bernier A.-M."/>
            <person name="Bernard K."/>
            <person name="Domingo M.-C."/>
        </authorList>
    </citation>
    <scope>NUCLEOTIDE SEQUENCE [LARGE SCALE GENOMIC DNA]</scope>
    <source>
        <strain evidence="3 4">NML 030167</strain>
    </source>
</reference>
<feature type="domain" description="Mannosyl-glycoprotein endo-beta-N-acetylglucosamidase-like" evidence="2">
    <location>
        <begin position="178"/>
        <end position="335"/>
    </location>
</feature>
<organism evidence="3 4">
    <name type="scientific">Enemella evansiae</name>
    <dbReference type="NCBI Taxonomy" id="2016499"/>
    <lineage>
        <taxon>Bacteria</taxon>
        <taxon>Bacillati</taxon>
        <taxon>Actinomycetota</taxon>
        <taxon>Actinomycetes</taxon>
        <taxon>Propionibacteriales</taxon>
        <taxon>Propionibacteriaceae</taxon>
        <taxon>Enemella</taxon>
    </lineage>
</organism>
<gene>
    <name evidence="3" type="ORF">CGZ94_01940</name>
</gene>
<evidence type="ECO:0000259" key="2">
    <source>
        <dbReference type="SMART" id="SM00047"/>
    </source>
</evidence>
<dbReference type="InterPro" id="IPR036366">
    <property type="entry name" value="PGBDSf"/>
</dbReference>
<dbReference type="InterPro" id="IPR051056">
    <property type="entry name" value="Glycosyl_Hydrolase_73"/>
</dbReference>
<dbReference type="EMBL" id="NMVO01000001">
    <property type="protein sequence ID" value="OYO17671.1"/>
    <property type="molecule type" value="Genomic_DNA"/>
</dbReference>
<proteinExistence type="predicted"/>
<dbReference type="Gene3D" id="1.10.530.10">
    <property type="match status" value="1"/>
</dbReference>
<protein>
    <recommendedName>
        <fullName evidence="2">Mannosyl-glycoprotein endo-beta-N-acetylglucosamidase-like domain-containing protein</fullName>
    </recommendedName>
</protein>
<keyword evidence="4" id="KW-1185">Reference proteome</keyword>
<dbReference type="PANTHER" id="PTHR33308">
    <property type="entry name" value="PEPTIDOGLYCAN HYDROLASE FLGJ"/>
    <property type="match status" value="1"/>
</dbReference>
<evidence type="ECO:0000313" key="3">
    <source>
        <dbReference type="EMBL" id="OYO17671.1"/>
    </source>
</evidence>
<dbReference type="InterPro" id="IPR002477">
    <property type="entry name" value="Peptidoglycan-bd-like"/>
</dbReference>
<dbReference type="SMART" id="SM00047">
    <property type="entry name" value="LYZ2"/>
    <property type="match status" value="1"/>
</dbReference>
<dbReference type="Pfam" id="PF01832">
    <property type="entry name" value="Glucosaminidase"/>
    <property type="match status" value="1"/>
</dbReference>
<dbReference type="PRINTS" id="PR01002">
    <property type="entry name" value="FLGFLGJ"/>
</dbReference>
<dbReference type="OrthoDB" id="8210007at2"/>
<dbReference type="InterPro" id="IPR036365">
    <property type="entry name" value="PGBD-like_sf"/>
</dbReference>
<dbReference type="Gene3D" id="1.10.101.10">
    <property type="entry name" value="PGBD-like superfamily/PGBD"/>
    <property type="match status" value="2"/>
</dbReference>
<accession>A0A255GQ15</accession>
<dbReference type="GO" id="GO:0004040">
    <property type="term" value="F:amidase activity"/>
    <property type="evidence" value="ECO:0007669"/>
    <property type="project" value="InterPro"/>
</dbReference>
<dbReference type="InterPro" id="IPR002901">
    <property type="entry name" value="MGlyc_endo_b_GlcNAc-like_dom"/>
</dbReference>
<dbReference type="SUPFAM" id="SSF47090">
    <property type="entry name" value="PGBD-like"/>
    <property type="match status" value="2"/>
</dbReference>
<keyword evidence="1" id="KW-0378">Hydrolase</keyword>